<proteinExistence type="predicted"/>
<sequence>MAENRKHQVFDEPDKLLWKFPENFHNNGGLINGKVSTSVAKQSSLTGTQTSDARLPDDLSLASALADMNLENRPAPVLLNNAFLLGNGYPNHSRIRHPAMEPRGDNAYPFQTRTRAPSPYHEFSAFDFIEFEDQMSNGVRLLPGVHVPATEVPVNMVTVQKQCLVGSQSLLPYFLWQGGYDSHLIWRDPEDEQHPCKSWNKNFWSQQQGDYQINPQYVHFQGGNKFAVGDMCQNRRRQYQETLVSCHCKECEDHNGNESFYRCADLGVPSLDACANYPKTASKRHYEIDGAGCLRHGSIARENDFISQLREKGKLSSGGQQCRGLHNPVAGFCQSDGVDPGFTSPDGRCLKNFKYSLGSPKDLNFAEVTGIICLMAKDQQGCRLLQRKMTEGPEEVIDMIFFEVVDDIVELMTDPFGNYLVQKLLEVCDEAQQTKLLKAITRIPGDLVRISCDMHGTRALQKVIEMLKTQEHKSMLVNSLKPGIVNLMKNVNGNHVAQRCLQYLGPDHSRFLFDAAAANCVGLAVDRHGCCVLQKCLSLADREQREHLIREITLNALLLSQDPFGNYVVQFVFDLNMPEAAVKILDQLEGKYVDLSMQKYSSNVIEKCLKHAGTESHIRIIRELIDHPWFDQIMQDPYGNYVVQAALSESEGIIKDELVEAIEPHVPGLRTSPYGKKVLSSSRVKKQQPSWNCENNLGCRRVVGTEEV</sequence>
<comment type="caution">
    <text evidence="1">The sequence shown here is derived from an EMBL/GenBank/DDBJ whole genome shotgun (WGS) entry which is preliminary data.</text>
</comment>
<accession>A0ACB9NYE8</accession>
<gene>
    <name evidence="1" type="ORF">MLD38_025413</name>
</gene>
<dbReference type="Proteomes" id="UP001057402">
    <property type="component" value="Chromosome 7"/>
</dbReference>
<evidence type="ECO:0000313" key="2">
    <source>
        <dbReference type="Proteomes" id="UP001057402"/>
    </source>
</evidence>
<dbReference type="EMBL" id="CM042886">
    <property type="protein sequence ID" value="KAI4340594.1"/>
    <property type="molecule type" value="Genomic_DNA"/>
</dbReference>
<evidence type="ECO:0000313" key="1">
    <source>
        <dbReference type="EMBL" id="KAI4340594.1"/>
    </source>
</evidence>
<organism evidence="1 2">
    <name type="scientific">Melastoma candidum</name>
    <dbReference type="NCBI Taxonomy" id="119954"/>
    <lineage>
        <taxon>Eukaryota</taxon>
        <taxon>Viridiplantae</taxon>
        <taxon>Streptophyta</taxon>
        <taxon>Embryophyta</taxon>
        <taxon>Tracheophyta</taxon>
        <taxon>Spermatophyta</taxon>
        <taxon>Magnoliopsida</taxon>
        <taxon>eudicotyledons</taxon>
        <taxon>Gunneridae</taxon>
        <taxon>Pentapetalae</taxon>
        <taxon>rosids</taxon>
        <taxon>malvids</taxon>
        <taxon>Myrtales</taxon>
        <taxon>Melastomataceae</taxon>
        <taxon>Melastomatoideae</taxon>
        <taxon>Melastomateae</taxon>
        <taxon>Melastoma</taxon>
    </lineage>
</organism>
<name>A0ACB9NYE8_9MYRT</name>
<reference evidence="2" key="1">
    <citation type="journal article" date="2023" name="Front. Plant Sci.">
        <title>Chromosomal-level genome assembly of Melastoma candidum provides insights into trichome evolution.</title>
        <authorList>
            <person name="Zhong Y."/>
            <person name="Wu W."/>
            <person name="Sun C."/>
            <person name="Zou P."/>
            <person name="Liu Y."/>
            <person name="Dai S."/>
            <person name="Zhou R."/>
        </authorList>
    </citation>
    <scope>NUCLEOTIDE SEQUENCE [LARGE SCALE GENOMIC DNA]</scope>
</reference>
<keyword evidence="2" id="KW-1185">Reference proteome</keyword>
<protein>
    <submittedName>
        <fullName evidence="1">Uncharacterized protein</fullName>
    </submittedName>
</protein>